<proteinExistence type="predicted"/>
<feature type="region of interest" description="Disordered" evidence="1">
    <location>
        <begin position="16"/>
        <end position="74"/>
    </location>
</feature>
<evidence type="ECO:0000313" key="2">
    <source>
        <dbReference type="EMBL" id="GAA2433617.1"/>
    </source>
</evidence>
<accession>A0ABN3JL19</accession>
<comment type="caution">
    <text evidence="2">The sequence shown here is derived from an EMBL/GenBank/DDBJ whole genome shotgun (WGS) entry which is preliminary data.</text>
</comment>
<organism evidence="2 3">
    <name type="scientific">Streptomyces glaucus</name>
    <dbReference type="NCBI Taxonomy" id="284029"/>
    <lineage>
        <taxon>Bacteria</taxon>
        <taxon>Bacillati</taxon>
        <taxon>Actinomycetota</taxon>
        <taxon>Actinomycetes</taxon>
        <taxon>Kitasatosporales</taxon>
        <taxon>Streptomycetaceae</taxon>
        <taxon>Streptomyces</taxon>
    </lineage>
</organism>
<dbReference type="EMBL" id="BAAATK010000011">
    <property type="protein sequence ID" value="GAA2433617.1"/>
    <property type="molecule type" value="Genomic_DNA"/>
</dbReference>
<sequence>MVSGFVAWIGVTAPHAPRSRAGSSVDAVRPAEREVRSSTFHRQDPIPSVPRDKSRRKVLSGGLAGRGTAQQTRHHGAVVLPQSRIAAQGVQCLGEDIPQRGCVGKRQERMSVGSDSN</sequence>
<dbReference type="Proteomes" id="UP001500460">
    <property type="component" value="Unassembled WGS sequence"/>
</dbReference>
<evidence type="ECO:0008006" key="4">
    <source>
        <dbReference type="Google" id="ProtNLM"/>
    </source>
</evidence>
<evidence type="ECO:0000313" key="3">
    <source>
        <dbReference type="Proteomes" id="UP001500460"/>
    </source>
</evidence>
<reference evidence="2 3" key="1">
    <citation type="journal article" date="2019" name="Int. J. Syst. Evol. Microbiol.">
        <title>The Global Catalogue of Microorganisms (GCM) 10K type strain sequencing project: providing services to taxonomists for standard genome sequencing and annotation.</title>
        <authorList>
            <consortium name="The Broad Institute Genomics Platform"/>
            <consortium name="The Broad Institute Genome Sequencing Center for Infectious Disease"/>
            <person name="Wu L."/>
            <person name="Ma J."/>
        </authorList>
    </citation>
    <scope>NUCLEOTIDE SEQUENCE [LARGE SCALE GENOMIC DNA]</scope>
    <source>
        <strain evidence="2 3">JCM 6922</strain>
    </source>
</reference>
<protein>
    <recommendedName>
        <fullName evidence="4">Secreted protein</fullName>
    </recommendedName>
</protein>
<keyword evidence="3" id="KW-1185">Reference proteome</keyword>
<name>A0ABN3JL19_9ACTN</name>
<gene>
    <name evidence="2" type="ORF">GCM10010421_23290</name>
</gene>
<feature type="compositionally biased region" description="Basic and acidic residues" evidence="1">
    <location>
        <begin position="29"/>
        <end position="44"/>
    </location>
</feature>
<evidence type="ECO:0000256" key="1">
    <source>
        <dbReference type="SAM" id="MobiDB-lite"/>
    </source>
</evidence>